<feature type="signal peptide" evidence="1">
    <location>
        <begin position="1"/>
        <end position="19"/>
    </location>
</feature>
<evidence type="ECO:0000256" key="1">
    <source>
        <dbReference type="SAM" id="SignalP"/>
    </source>
</evidence>
<keyword evidence="1" id="KW-0732">Signal</keyword>
<reference evidence="3" key="1">
    <citation type="journal article" date="2007" name="Nature">
        <title>The grapevine genome sequence suggests ancestral hexaploidization in major angiosperm phyla.</title>
        <authorList>
            <consortium name="The French-Italian Public Consortium for Grapevine Genome Characterization."/>
            <person name="Jaillon O."/>
            <person name="Aury J.-M."/>
            <person name="Noel B."/>
            <person name="Policriti A."/>
            <person name="Clepet C."/>
            <person name="Casagrande A."/>
            <person name="Choisne N."/>
            <person name="Aubourg S."/>
            <person name="Vitulo N."/>
            <person name="Jubin C."/>
            <person name="Vezzi A."/>
            <person name="Legeai F."/>
            <person name="Hugueney P."/>
            <person name="Dasilva C."/>
            <person name="Horner D."/>
            <person name="Mica E."/>
            <person name="Jublot D."/>
            <person name="Poulain J."/>
            <person name="Bruyere C."/>
            <person name="Billault A."/>
            <person name="Segurens B."/>
            <person name="Gouyvenoux M."/>
            <person name="Ugarte E."/>
            <person name="Cattonaro F."/>
            <person name="Anthouard V."/>
            <person name="Vico V."/>
            <person name="Del Fabbro C."/>
            <person name="Alaux M."/>
            <person name="Di Gaspero G."/>
            <person name="Dumas V."/>
            <person name="Felice N."/>
            <person name="Paillard S."/>
            <person name="Juman I."/>
            <person name="Moroldo M."/>
            <person name="Scalabrin S."/>
            <person name="Canaguier A."/>
            <person name="Le Clainche I."/>
            <person name="Malacrida G."/>
            <person name="Durand E."/>
            <person name="Pesole G."/>
            <person name="Laucou V."/>
            <person name="Chatelet P."/>
            <person name="Merdinoglu D."/>
            <person name="Delledonne M."/>
            <person name="Pezzotti M."/>
            <person name="Lecharny A."/>
            <person name="Scarpelli C."/>
            <person name="Artiguenave F."/>
            <person name="Pe M.E."/>
            <person name="Valle G."/>
            <person name="Morgante M."/>
            <person name="Caboche M."/>
            <person name="Adam-Blondon A.-F."/>
            <person name="Weissenbach J."/>
            <person name="Quetier F."/>
            <person name="Wincker P."/>
        </authorList>
    </citation>
    <scope>NUCLEOTIDE SEQUENCE [LARGE SCALE GENOMIC DNA]</scope>
    <source>
        <strain evidence="3">cv. Pinot noir / PN40024</strain>
    </source>
</reference>
<evidence type="ECO:0008006" key="4">
    <source>
        <dbReference type="Google" id="ProtNLM"/>
    </source>
</evidence>
<proteinExistence type="predicted"/>
<evidence type="ECO:0000313" key="3">
    <source>
        <dbReference type="Proteomes" id="UP000009183"/>
    </source>
</evidence>
<sequence length="92" mass="11173">MFFFFFYVFRFLVSEEGVGQKRWMPKRWQKKKVAAEGVGQKRWQKRWLQKEWDRKCGCSRDRWEGKSRGLRRFSLGGFPWPRVSNGGGGRFF</sequence>
<feature type="chain" id="PRO_5003336391" description="Secreted protein" evidence="1">
    <location>
        <begin position="20"/>
        <end position="92"/>
    </location>
</feature>
<name>F6I6R7_VITVI</name>
<dbReference type="HOGENOM" id="CLU_2417657_0_0_1"/>
<dbReference type="InParanoid" id="F6I6R7"/>
<organism evidence="2 3">
    <name type="scientific">Vitis vinifera</name>
    <name type="common">Grape</name>
    <dbReference type="NCBI Taxonomy" id="29760"/>
    <lineage>
        <taxon>Eukaryota</taxon>
        <taxon>Viridiplantae</taxon>
        <taxon>Streptophyta</taxon>
        <taxon>Embryophyta</taxon>
        <taxon>Tracheophyta</taxon>
        <taxon>Spermatophyta</taxon>
        <taxon>Magnoliopsida</taxon>
        <taxon>eudicotyledons</taxon>
        <taxon>Gunneridae</taxon>
        <taxon>Pentapetalae</taxon>
        <taxon>rosids</taxon>
        <taxon>Vitales</taxon>
        <taxon>Vitaceae</taxon>
        <taxon>Viteae</taxon>
        <taxon>Vitis</taxon>
    </lineage>
</organism>
<dbReference type="EMBL" id="FN596758">
    <property type="protein sequence ID" value="CCB62635.1"/>
    <property type="molecule type" value="Genomic_DNA"/>
</dbReference>
<gene>
    <name evidence="2" type="ordered locus">VIT_12s0121g00270</name>
</gene>
<keyword evidence="3" id="KW-1185">Reference proteome</keyword>
<dbReference type="PaxDb" id="29760-VIT_12s0121g00270.t01"/>
<accession>F6I6R7</accession>
<protein>
    <recommendedName>
        <fullName evidence="4">Secreted protein</fullName>
    </recommendedName>
</protein>
<dbReference type="AlphaFoldDB" id="F6I6R7"/>
<evidence type="ECO:0000313" key="2">
    <source>
        <dbReference type="EMBL" id="CCB62635.1"/>
    </source>
</evidence>
<dbReference type="Proteomes" id="UP000009183">
    <property type="component" value="Chromosome 12"/>
</dbReference>